<organism evidence="3 4">
    <name type="scientific">Cinchona calisaya</name>
    <dbReference type="NCBI Taxonomy" id="153742"/>
    <lineage>
        <taxon>Eukaryota</taxon>
        <taxon>Viridiplantae</taxon>
        <taxon>Streptophyta</taxon>
        <taxon>Embryophyta</taxon>
        <taxon>Tracheophyta</taxon>
        <taxon>Spermatophyta</taxon>
        <taxon>Magnoliopsida</taxon>
        <taxon>eudicotyledons</taxon>
        <taxon>Gunneridae</taxon>
        <taxon>Pentapetalae</taxon>
        <taxon>asterids</taxon>
        <taxon>lamiids</taxon>
        <taxon>Gentianales</taxon>
        <taxon>Rubiaceae</taxon>
        <taxon>Cinchonoideae</taxon>
        <taxon>Cinchoneae</taxon>
        <taxon>Cinchona</taxon>
    </lineage>
</organism>
<sequence length="469" mass="51687">MATTGGSITVLDRCLMTPPPGLVSRMSLRLTVFDMLWLYGPPVQRLVFYEIPGITKTNFLDEIIPKLKDSLTLTLKYYIPFAGNLIIPRNSDSSSPEILYKQGDSVPMILTESNTMDFELLVTNYAKDCSELYPLVPELVRLADDGSSGSIVSSVLAIQVTLFPNMGISIGLTNHQAAGDASTVFRFMKIWASYSKDGEEQTAQALDTSHGGNLAPPFYYRTVIRDPKGLSTILWNQWNSFISTDPGSGISSNTYKVRKSFLISAKNIEKLTKLVSTRLHRPVHLTSFKVVCAYVWVCLLKSRGEEVVDREEIENFVCFGNCRKLLGHLVSENYFGSCLTVCVAKGKNGELVGEGGLPRAVGLIGAAMTEKLHNKEAPLDGAEKWLIDLKNLNLDRAVRVAGAPKINFYQVDFGWGEPKKFEFVSIDKTGAISLCGGRKCKRDVEVGLSLPKARMDAFAAIFQEGLKAI</sequence>
<dbReference type="AlphaFoldDB" id="A0ABD2ZI47"/>
<comment type="caution">
    <text evidence="3">The sequence shown here is derived from an EMBL/GenBank/DDBJ whole genome shotgun (WGS) entry which is preliminary data.</text>
</comment>
<dbReference type="EMBL" id="JBJUIK010000009">
    <property type="protein sequence ID" value="KAL3518779.1"/>
    <property type="molecule type" value="Genomic_DNA"/>
</dbReference>
<dbReference type="PANTHER" id="PTHR31625">
    <property type="match status" value="1"/>
</dbReference>
<dbReference type="InterPro" id="IPR023213">
    <property type="entry name" value="CAT-like_dom_sf"/>
</dbReference>
<evidence type="ECO:0000313" key="4">
    <source>
        <dbReference type="Proteomes" id="UP001630127"/>
    </source>
</evidence>
<reference evidence="3 4" key="1">
    <citation type="submission" date="2024-11" db="EMBL/GenBank/DDBJ databases">
        <title>A near-complete genome assembly of Cinchona calisaya.</title>
        <authorList>
            <person name="Lian D.C."/>
            <person name="Zhao X.W."/>
            <person name="Wei L."/>
        </authorList>
    </citation>
    <scope>NUCLEOTIDE SEQUENCE [LARGE SCALE GENOMIC DNA]</scope>
    <source>
        <tissue evidence="3">Nenye</tissue>
    </source>
</reference>
<dbReference type="GO" id="GO:0016747">
    <property type="term" value="F:acyltransferase activity, transferring groups other than amino-acyl groups"/>
    <property type="evidence" value="ECO:0007669"/>
    <property type="project" value="UniProtKB-ARBA"/>
</dbReference>
<gene>
    <name evidence="3" type="ORF">ACH5RR_021368</name>
</gene>
<dbReference type="InterPro" id="IPR051504">
    <property type="entry name" value="Plant_metabolite_acyltrans"/>
</dbReference>
<dbReference type="Proteomes" id="UP001630127">
    <property type="component" value="Unassembled WGS sequence"/>
</dbReference>
<evidence type="ECO:0000256" key="1">
    <source>
        <dbReference type="ARBA" id="ARBA00022679"/>
    </source>
</evidence>
<protein>
    <submittedName>
        <fullName evidence="3">Uncharacterized protein</fullName>
    </submittedName>
</protein>
<evidence type="ECO:0000313" key="3">
    <source>
        <dbReference type="EMBL" id="KAL3518779.1"/>
    </source>
</evidence>
<dbReference type="Gene3D" id="3.30.559.10">
    <property type="entry name" value="Chloramphenicol acetyltransferase-like domain"/>
    <property type="match status" value="2"/>
</dbReference>
<keyword evidence="4" id="KW-1185">Reference proteome</keyword>
<dbReference type="Pfam" id="PF02458">
    <property type="entry name" value="Transferase"/>
    <property type="match status" value="1"/>
</dbReference>
<name>A0ABD2ZI47_9GENT</name>
<keyword evidence="2" id="KW-0012">Acyltransferase</keyword>
<keyword evidence="1" id="KW-0808">Transferase</keyword>
<accession>A0ABD2ZI47</accession>
<proteinExistence type="predicted"/>
<evidence type="ECO:0000256" key="2">
    <source>
        <dbReference type="ARBA" id="ARBA00023315"/>
    </source>
</evidence>